<dbReference type="InterPro" id="IPR013378">
    <property type="entry name" value="InlB-like_B-rpt"/>
</dbReference>
<evidence type="ECO:0000259" key="3">
    <source>
        <dbReference type="Pfam" id="PF18560"/>
    </source>
</evidence>
<dbReference type="InterPro" id="IPR000169">
    <property type="entry name" value="Pept_cys_AS"/>
</dbReference>
<keyword evidence="5" id="KW-1185">Reference proteome</keyword>
<evidence type="ECO:0000256" key="1">
    <source>
        <dbReference type="ARBA" id="ARBA00004196"/>
    </source>
</evidence>
<dbReference type="Pfam" id="PF18560">
    <property type="entry name" value="Lectin_like"/>
    <property type="match status" value="1"/>
</dbReference>
<gene>
    <name evidence="4" type="ORF">KGMB01110_08040</name>
</gene>
<dbReference type="SMART" id="SM00728">
    <property type="entry name" value="ChW"/>
    <property type="match status" value="6"/>
</dbReference>
<dbReference type="InterPro" id="IPR025660">
    <property type="entry name" value="Pept_his_AS"/>
</dbReference>
<dbReference type="PROSITE" id="PS00639">
    <property type="entry name" value="THIOL_PROTEASE_HIS"/>
    <property type="match status" value="1"/>
</dbReference>
<dbReference type="Pfam" id="PF07538">
    <property type="entry name" value="ChW"/>
    <property type="match status" value="6"/>
</dbReference>
<feature type="domain" description="Lectin-like" evidence="3">
    <location>
        <begin position="360"/>
        <end position="515"/>
    </location>
</feature>
<reference evidence="5" key="1">
    <citation type="submission" date="2018-09" db="EMBL/GenBank/DDBJ databases">
        <title>Draft Genome Sequence of Mediterraneibacter sp. KCTC 15684.</title>
        <authorList>
            <person name="Kim J.S."/>
            <person name="Han K.I."/>
            <person name="Suh M.K."/>
            <person name="Lee K.C."/>
            <person name="Eom M.K."/>
            <person name="Lee J.H."/>
            <person name="Park S.H."/>
            <person name="Kang S.W."/>
            <person name="Park J.E."/>
            <person name="Oh B.S."/>
            <person name="Yu S.Y."/>
            <person name="Choi S.H."/>
            <person name="Lee D.H."/>
            <person name="Yoon H."/>
            <person name="Kim B."/>
            <person name="Yang S.J."/>
            <person name="Lee J.S."/>
        </authorList>
    </citation>
    <scope>NUCLEOTIDE SEQUENCE [LARGE SCALE GENOMIC DNA]</scope>
    <source>
        <strain evidence="5">KCTC 15684</strain>
    </source>
</reference>
<feature type="chain" id="PRO_5017405371" description="Lectin-like domain-containing protein" evidence="2">
    <location>
        <begin position="25"/>
        <end position="1023"/>
    </location>
</feature>
<accession>A0A391P694</accession>
<dbReference type="Gene3D" id="2.60.40.4270">
    <property type="entry name" value="Listeria-Bacteroides repeat domain"/>
    <property type="match status" value="2"/>
</dbReference>
<sequence length="1023" mass="113154">MKKRILAILLASALTATPVSYVFAEEGTTQSIQTQEIQAQEVQAQTQEVPVEQGGVTGGYLDNDLEWNPPVYSDDSIRSAAELPSAYPGSIDAIRAKYPEPGNQNPYGTCWAFSTMGMAEFDLINKGMATQGINLSELQLAYFTYNFVQDPLGGTAGDIAKYYNENTSLKYLNKGGTYQYALRRLSQWIGPVNESEVPYSQAADSIQKGVDEKYAYGYDVAHLENAYEINMKQNQADVKSQIMKHGAAGVMYYHDDLNMGWNDTLQCYTYHAADVTGGSHAVMIVGWDDNFSKDNFISPNNNKPSNNGAWLIRNSWGFTQQYFWMSYESASLSNTAWVFDFGSKDNYDNNYQLDGGLETYEASYKTVANLFTTQKKDGVISESLKAVSLSFAKQSNVAYTIEIYTDLTNARDPYSGTKQDAATTTGASAYAGYYTIPLKQAVTLKPGSTYAVVVTTDKNAIDVEDGWSEAVDPSAANIVYTWERSVSQYNQKSFYLSGGKFQAMPAGNLRIKAFTDNQTKDLEQPDQPNPPAEAKTYTISYELNGGTNASGNPTSYKEGNDKIALKDATKKGYTFAGWYTESAFKNKLTEIPEKASGNYTLYAKWTANRYKVTFDANGGNVSTGSKEVSYEGTYGTLPIPSRTNYSFEGWYTAKSGGTKISASTKVTITAAQTLYAHWKEIPVDDSKMSLTYQSHVQTYGWQNWKTNGQVTGTSGQSKRVEAIKIKINNIPSRYKGDIRYTSHVQTYGWQGDVNNPDTWKKNGEMSGTSGESKRLEAIKIKLTGDLEKHYDIYYRVHSQNVGWLGWAKNGETAGTSGYSYRMEAVQIVLVKKGSSAPAANYGGITSTRSISMVVKPISIHYQSHVQTYGWQGWVSDGGLSGTSGEAKRLEGIKITLSNKDYSGSIRYTTHVQTYGWQGDVNNPNTWKKEGEMAGTSGESKRLEAFCLKLTGDLEKHYDVYYRTHVQHFGWLGWAKNGEKCGTTGFSYRMEALQIVLVKKGSKAPAANYGGIVSKDSRACVEKK</sequence>
<evidence type="ECO:0000313" key="5">
    <source>
        <dbReference type="Proteomes" id="UP000265643"/>
    </source>
</evidence>
<dbReference type="InterPro" id="IPR040528">
    <property type="entry name" value="Lectin-like"/>
</dbReference>
<dbReference type="Pfam" id="PF09479">
    <property type="entry name" value="Flg_new"/>
    <property type="match status" value="2"/>
</dbReference>
<organism evidence="4 5">
    <name type="scientific">Mediterraneibacter butyricigenes</name>
    <dbReference type="NCBI Taxonomy" id="2316025"/>
    <lineage>
        <taxon>Bacteria</taxon>
        <taxon>Bacillati</taxon>
        <taxon>Bacillota</taxon>
        <taxon>Clostridia</taxon>
        <taxon>Lachnospirales</taxon>
        <taxon>Lachnospiraceae</taxon>
        <taxon>Mediterraneibacter</taxon>
    </lineage>
</organism>
<comment type="subcellular location">
    <subcellularLocation>
        <location evidence="1">Cell envelope</location>
    </subcellularLocation>
</comment>
<dbReference type="GO" id="GO:0030313">
    <property type="term" value="C:cell envelope"/>
    <property type="evidence" value="ECO:0007669"/>
    <property type="project" value="UniProtKB-SubCell"/>
</dbReference>
<evidence type="ECO:0000256" key="2">
    <source>
        <dbReference type="SAM" id="SignalP"/>
    </source>
</evidence>
<dbReference type="CDD" id="cd02619">
    <property type="entry name" value="Peptidase_C1"/>
    <property type="match status" value="1"/>
</dbReference>
<dbReference type="AlphaFoldDB" id="A0A391P694"/>
<dbReference type="Proteomes" id="UP000265643">
    <property type="component" value="Unassembled WGS sequence"/>
</dbReference>
<evidence type="ECO:0000313" key="4">
    <source>
        <dbReference type="EMBL" id="GCA66368.1"/>
    </source>
</evidence>
<dbReference type="InterPro" id="IPR038765">
    <property type="entry name" value="Papain-like_cys_pep_sf"/>
</dbReference>
<dbReference type="InterPro" id="IPR006637">
    <property type="entry name" value="ChW"/>
</dbReference>
<dbReference type="SUPFAM" id="SSF54001">
    <property type="entry name" value="Cysteine proteinases"/>
    <property type="match status" value="1"/>
</dbReference>
<proteinExistence type="predicted"/>
<dbReference type="InterPro" id="IPR042229">
    <property type="entry name" value="Listeria/Bacterioides_rpt_sf"/>
</dbReference>
<dbReference type="NCBIfam" id="TIGR02543">
    <property type="entry name" value="List_Bact_rpt"/>
    <property type="match status" value="2"/>
</dbReference>
<keyword evidence="2" id="KW-0732">Signal</keyword>
<dbReference type="Gene3D" id="3.90.70.10">
    <property type="entry name" value="Cysteine proteinases"/>
    <property type="match status" value="1"/>
</dbReference>
<dbReference type="RefSeq" id="WP_119297635.1">
    <property type="nucleotide sequence ID" value="NZ_BHGK01000001.1"/>
</dbReference>
<dbReference type="PROSITE" id="PS00139">
    <property type="entry name" value="THIOL_PROTEASE_CYS"/>
    <property type="match status" value="1"/>
</dbReference>
<dbReference type="EMBL" id="BHGK01000001">
    <property type="protein sequence ID" value="GCA66368.1"/>
    <property type="molecule type" value="Genomic_DNA"/>
</dbReference>
<comment type="caution">
    <text evidence="4">The sequence shown here is derived from an EMBL/GenBank/DDBJ whole genome shotgun (WGS) entry which is preliminary data.</text>
</comment>
<protein>
    <recommendedName>
        <fullName evidence="3">Lectin-like domain-containing protein</fullName>
    </recommendedName>
</protein>
<feature type="signal peptide" evidence="2">
    <location>
        <begin position="1"/>
        <end position="24"/>
    </location>
</feature>
<name>A0A391P694_9FIRM</name>